<keyword evidence="5" id="KW-0808">Transferase</keyword>
<comment type="similarity">
    <text evidence="1">Belongs to the TPP enzyme family.</text>
</comment>
<dbReference type="InterPro" id="IPR045229">
    <property type="entry name" value="TPP_enz"/>
</dbReference>
<dbReference type="GO" id="GO:0050660">
    <property type="term" value="F:flavin adenine dinucleotide binding"/>
    <property type="evidence" value="ECO:0007669"/>
    <property type="project" value="TreeGrafter"/>
</dbReference>
<keyword evidence="6" id="KW-1185">Reference proteome</keyword>
<dbReference type="CDD" id="cd02002">
    <property type="entry name" value="TPP_BFDC"/>
    <property type="match status" value="1"/>
</dbReference>
<evidence type="ECO:0000259" key="3">
    <source>
        <dbReference type="Pfam" id="PF02775"/>
    </source>
</evidence>
<dbReference type="GO" id="GO:0003984">
    <property type="term" value="F:acetolactate synthase activity"/>
    <property type="evidence" value="ECO:0007669"/>
    <property type="project" value="UniProtKB-EC"/>
</dbReference>
<proteinExistence type="inferred from homology"/>
<dbReference type="Gene3D" id="3.40.50.970">
    <property type="match status" value="2"/>
</dbReference>
<evidence type="ECO:0000256" key="2">
    <source>
        <dbReference type="ARBA" id="ARBA00023052"/>
    </source>
</evidence>
<dbReference type="Pfam" id="PF02776">
    <property type="entry name" value="TPP_enzyme_N"/>
    <property type="match status" value="1"/>
</dbReference>
<dbReference type="Pfam" id="PF02775">
    <property type="entry name" value="TPP_enzyme_C"/>
    <property type="match status" value="1"/>
</dbReference>
<dbReference type="PANTHER" id="PTHR18968">
    <property type="entry name" value="THIAMINE PYROPHOSPHATE ENZYMES"/>
    <property type="match status" value="1"/>
</dbReference>
<evidence type="ECO:0000313" key="5">
    <source>
        <dbReference type="EMBL" id="CUH65704.1"/>
    </source>
</evidence>
<dbReference type="EC" id="2.2.1.6" evidence="5"/>
<reference evidence="5 6" key="1">
    <citation type="submission" date="2015-09" db="EMBL/GenBank/DDBJ databases">
        <authorList>
            <consortium name="Swine Surveillance"/>
        </authorList>
    </citation>
    <scope>NUCLEOTIDE SEQUENCE [LARGE SCALE GENOMIC DNA]</scope>
    <source>
        <strain evidence="5 6">CECT 4357</strain>
    </source>
</reference>
<keyword evidence="2" id="KW-0786">Thiamine pyrophosphate</keyword>
<dbReference type="Proteomes" id="UP000051587">
    <property type="component" value="Unassembled WGS sequence"/>
</dbReference>
<dbReference type="NCBIfam" id="NF005760">
    <property type="entry name" value="PRK07586.1"/>
    <property type="match status" value="1"/>
</dbReference>
<name>A0A0P1FC04_THAGE</name>
<feature type="domain" description="Thiamine pyrophosphate enzyme N-terminal TPP-binding" evidence="4">
    <location>
        <begin position="1"/>
        <end position="106"/>
    </location>
</feature>
<dbReference type="CDD" id="cd07035">
    <property type="entry name" value="TPP_PYR_POX_like"/>
    <property type="match status" value="1"/>
</dbReference>
<dbReference type="InterPro" id="IPR029061">
    <property type="entry name" value="THDP-binding"/>
</dbReference>
<dbReference type="InterPro" id="IPR012001">
    <property type="entry name" value="Thiamin_PyroP_enz_TPP-bd_dom"/>
</dbReference>
<dbReference type="AlphaFoldDB" id="A0A0P1FC04"/>
<dbReference type="STRING" id="53501.SAMN04488043_11442"/>
<dbReference type="OrthoDB" id="9773408at2"/>
<evidence type="ECO:0000256" key="1">
    <source>
        <dbReference type="ARBA" id="ARBA00007812"/>
    </source>
</evidence>
<feature type="domain" description="Thiamine pyrophosphate enzyme TPP-binding" evidence="3">
    <location>
        <begin position="372"/>
        <end position="508"/>
    </location>
</feature>
<gene>
    <name evidence="5" type="primary">ilvX</name>
    <name evidence="5" type="ORF">TG4357_02011</name>
</gene>
<dbReference type="EMBL" id="CYSA01000018">
    <property type="protein sequence ID" value="CUH65704.1"/>
    <property type="molecule type" value="Genomic_DNA"/>
</dbReference>
<dbReference type="RefSeq" id="WP_058262758.1">
    <property type="nucleotide sequence ID" value="NZ_CP051181.1"/>
</dbReference>
<sequence>MNGAESLVQSLLAAGIDTCFANPGTSEMHFVSALDRHPGMRCVLGLFEGVVTGAADGYGRMMDKPAVTLMHCGPGLSNGMANLHNARRANTPVLNLIGDQATSIVHLDPPLAADTTALASSLSVWTRRSVDPARVAADAMEGVRASMEAPGVASLILPSDTAWTEGGQIAAYLPPAPPTGPTGLAVDRAAQMLTNGKKTVLLLSNRALREAPLKIAGRIAHKTGARLMTLSQIPRLQAGLGRVPIERIPYNVDLSIKALEGVEQIIQIGAREPVNFFAYPDKPNVPMSEGCTCHMVTRPDQDHMAALDAIADAVKATEEAPLPAAPDHGRLSGAITPESLGAAINQNLPDNAIIVDESVSFGRALLPSFTTAKPHDYLHLNGGAIGLGIPMATGAAVAAPGRRVVALQADGSALYTLQGLWTQAREGLDVTTVILSNRRYAILQGEMTAVGANLGPAAQELFNLDRPATDWQAIAKGFGIPATQAADMESFVTQLNRANAGDGPRLIELMI</sequence>
<evidence type="ECO:0000313" key="6">
    <source>
        <dbReference type="Proteomes" id="UP000051587"/>
    </source>
</evidence>
<dbReference type="SUPFAM" id="SSF52518">
    <property type="entry name" value="Thiamin diphosphate-binding fold (THDP-binding)"/>
    <property type="match status" value="2"/>
</dbReference>
<organism evidence="5 6">
    <name type="scientific">Thalassovita gelatinovora</name>
    <name type="common">Thalassobius gelatinovorus</name>
    <dbReference type="NCBI Taxonomy" id="53501"/>
    <lineage>
        <taxon>Bacteria</taxon>
        <taxon>Pseudomonadati</taxon>
        <taxon>Pseudomonadota</taxon>
        <taxon>Alphaproteobacteria</taxon>
        <taxon>Rhodobacterales</taxon>
        <taxon>Roseobacteraceae</taxon>
        <taxon>Thalassovita</taxon>
    </lineage>
</organism>
<accession>A0A0P1FC04</accession>
<dbReference type="GO" id="GO:0030976">
    <property type="term" value="F:thiamine pyrophosphate binding"/>
    <property type="evidence" value="ECO:0007669"/>
    <property type="project" value="InterPro"/>
</dbReference>
<dbReference type="PANTHER" id="PTHR18968:SF86">
    <property type="entry name" value="ACETOLACTATE SYNTHASE LARGE SUBUNIT ILVX-RELATED"/>
    <property type="match status" value="1"/>
</dbReference>
<dbReference type="GO" id="GO:0044281">
    <property type="term" value="P:small molecule metabolic process"/>
    <property type="evidence" value="ECO:0007669"/>
    <property type="project" value="UniProtKB-ARBA"/>
</dbReference>
<evidence type="ECO:0000259" key="4">
    <source>
        <dbReference type="Pfam" id="PF02776"/>
    </source>
</evidence>
<dbReference type="InterPro" id="IPR011766">
    <property type="entry name" value="TPP_enzyme_TPP-bd"/>
</dbReference>
<protein>
    <submittedName>
        <fullName evidence="5">Putative acetolactate synthase large subunit IlvX</fullName>
        <ecNumber evidence="5">2.2.1.6</ecNumber>
    </submittedName>
</protein>